<reference evidence="5 6" key="1">
    <citation type="submission" date="2019-04" db="EMBL/GenBank/DDBJ databases">
        <title>Draft genome sequence of Robertkochia marina CC-AMO-30D.</title>
        <authorList>
            <person name="Hameed A."/>
            <person name="Lin S.-Y."/>
            <person name="Shahina M."/>
            <person name="Lai W.-A."/>
            <person name="Young C.-C."/>
        </authorList>
    </citation>
    <scope>NUCLEOTIDE SEQUENCE [LARGE SCALE GENOMIC DNA]</scope>
    <source>
        <strain evidence="5 6">CC-AMO-30D</strain>
    </source>
</reference>
<dbReference type="GO" id="GO:0006552">
    <property type="term" value="P:L-leucine catabolic process"/>
    <property type="evidence" value="ECO:0007669"/>
    <property type="project" value="TreeGrafter"/>
</dbReference>
<dbReference type="GO" id="GO:0046951">
    <property type="term" value="P:ketone body biosynthetic process"/>
    <property type="evidence" value="ECO:0007669"/>
    <property type="project" value="TreeGrafter"/>
</dbReference>
<dbReference type="CDD" id="cd07938">
    <property type="entry name" value="DRE_TIM_HMGL"/>
    <property type="match status" value="1"/>
</dbReference>
<comment type="caution">
    <text evidence="5">The sequence shown here is derived from an EMBL/GenBank/DDBJ whole genome shotgun (WGS) entry which is preliminary data.</text>
</comment>
<dbReference type="PROSITE" id="PS50991">
    <property type="entry name" value="PYR_CT"/>
    <property type="match status" value="1"/>
</dbReference>
<dbReference type="EMBL" id="SSMC01000004">
    <property type="protein sequence ID" value="THD65836.1"/>
    <property type="molecule type" value="Genomic_DNA"/>
</dbReference>
<dbReference type="InterPro" id="IPR013785">
    <property type="entry name" value="Aldolase_TIM"/>
</dbReference>
<dbReference type="Pfam" id="PF00682">
    <property type="entry name" value="HMGL-like"/>
    <property type="match status" value="1"/>
</dbReference>
<dbReference type="GO" id="GO:0004419">
    <property type="term" value="F:hydroxymethylglutaryl-CoA lyase activity"/>
    <property type="evidence" value="ECO:0007669"/>
    <property type="project" value="TreeGrafter"/>
</dbReference>
<dbReference type="Proteomes" id="UP000305939">
    <property type="component" value="Unassembled WGS sequence"/>
</dbReference>
<evidence type="ECO:0000256" key="3">
    <source>
        <dbReference type="ARBA" id="ARBA00023239"/>
    </source>
</evidence>
<dbReference type="SUPFAM" id="SSF51569">
    <property type="entry name" value="Aldolase"/>
    <property type="match status" value="1"/>
</dbReference>
<evidence type="ECO:0000256" key="2">
    <source>
        <dbReference type="ARBA" id="ARBA00022723"/>
    </source>
</evidence>
<accession>A0A4S3LXB3</accession>
<name>A0A4S3LXB3_9FLAO</name>
<proteinExistence type="inferred from homology"/>
<dbReference type="OrthoDB" id="9784013at2"/>
<dbReference type="GO" id="GO:0046872">
    <property type="term" value="F:metal ion binding"/>
    <property type="evidence" value="ECO:0007669"/>
    <property type="project" value="UniProtKB-KW"/>
</dbReference>
<gene>
    <name evidence="5" type="ORF">E7Z59_14750</name>
</gene>
<evidence type="ECO:0000259" key="4">
    <source>
        <dbReference type="PROSITE" id="PS50991"/>
    </source>
</evidence>
<comment type="similarity">
    <text evidence="1">Belongs to the HMG-CoA lyase family.</text>
</comment>
<evidence type="ECO:0000313" key="5">
    <source>
        <dbReference type="EMBL" id="THD65836.1"/>
    </source>
</evidence>
<feature type="domain" description="Pyruvate carboxyltransferase" evidence="4">
    <location>
        <begin position="6"/>
        <end position="274"/>
    </location>
</feature>
<keyword evidence="2" id="KW-0479">Metal-binding</keyword>
<organism evidence="5 6">
    <name type="scientific">Robertkochia marina</name>
    <dbReference type="NCBI Taxonomy" id="1227945"/>
    <lineage>
        <taxon>Bacteria</taxon>
        <taxon>Pseudomonadati</taxon>
        <taxon>Bacteroidota</taxon>
        <taxon>Flavobacteriia</taxon>
        <taxon>Flavobacteriales</taxon>
        <taxon>Flavobacteriaceae</taxon>
        <taxon>Robertkochia</taxon>
    </lineage>
</organism>
<dbReference type="Gene3D" id="3.20.20.70">
    <property type="entry name" value="Aldolase class I"/>
    <property type="match status" value="1"/>
</dbReference>
<dbReference type="InterPro" id="IPR000891">
    <property type="entry name" value="PYR_CT"/>
</dbReference>
<dbReference type="PANTHER" id="PTHR42738:SF7">
    <property type="entry name" value="HYDROXYMETHYLGLUTARYL-COA LYASE"/>
    <property type="match status" value="1"/>
</dbReference>
<protein>
    <submittedName>
        <fullName evidence="5">Hydroxymethylglutaryl-CoA lyase</fullName>
    </submittedName>
</protein>
<dbReference type="InterPro" id="IPR043594">
    <property type="entry name" value="HMGL"/>
</dbReference>
<evidence type="ECO:0000256" key="1">
    <source>
        <dbReference type="ARBA" id="ARBA00009405"/>
    </source>
</evidence>
<sequence>MELKDKVKIIECPRDAMQGIRDFIPTEKKAAYIQALLRCGFDTIDFGSFVSPRAIPQMRDTAEVLEMLDLSATSSKLLAIVANVRGANDACYFDQIDYLGYPFSISENFQMRNTHKTIDESIEVLEEILEIADRSGKEVVAYLSMGFGNPYGDPWNVEIVGRWTERLYKMGVKILSLSDTVGSSTPEVIEYLFSQLIPAYPKMEFGAHLHTTPDSWFEKTDAAYKAGCRRFDGAIQGRGGCPMAKDELTGNMPTEKLISYFNKVKADTNVGAMSFESAYNEALKIFTNYY</sequence>
<dbReference type="RefSeq" id="WP_136337119.1">
    <property type="nucleotide sequence ID" value="NZ_QXMP01000016.1"/>
</dbReference>
<dbReference type="AlphaFoldDB" id="A0A4S3LXB3"/>
<keyword evidence="6" id="KW-1185">Reference proteome</keyword>
<keyword evidence="3 5" id="KW-0456">Lyase</keyword>
<evidence type="ECO:0000313" key="6">
    <source>
        <dbReference type="Proteomes" id="UP000305939"/>
    </source>
</evidence>
<dbReference type="PANTHER" id="PTHR42738">
    <property type="entry name" value="HYDROXYMETHYLGLUTARYL-COA LYASE"/>
    <property type="match status" value="1"/>
</dbReference>